<evidence type="ECO:0000313" key="2">
    <source>
        <dbReference type="EMBL" id="KAF2647980.1"/>
    </source>
</evidence>
<keyword evidence="3" id="KW-1185">Reference proteome</keyword>
<dbReference type="Proteomes" id="UP000799324">
    <property type="component" value="Unassembled WGS sequence"/>
</dbReference>
<dbReference type="AlphaFoldDB" id="A0A6A6SK62"/>
<name>A0A6A6SK62_9PLEO</name>
<feature type="region of interest" description="Disordered" evidence="1">
    <location>
        <begin position="178"/>
        <end position="200"/>
    </location>
</feature>
<proteinExistence type="predicted"/>
<organism evidence="2 3">
    <name type="scientific">Lophiostoma macrostomum CBS 122681</name>
    <dbReference type="NCBI Taxonomy" id="1314788"/>
    <lineage>
        <taxon>Eukaryota</taxon>
        <taxon>Fungi</taxon>
        <taxon>Dikarya</taxon>
        <taxon>Ascomycota</taxon>
        <taxon>Pezizomycotina</taxon>
        <taxon>Dothideomycetes</taxon>
        <taxon>Pleosporomycetidae</taxon>
        <taxon>Pleosporales</taxon>
        <taxon>Lophiostomataceae</taxon>
        <taxon>Lophiostoma</taxon>
    </lineage>
</organism>
<gene>
    <name evidence="2" type="ORF">K491DRAFT_763370</name>
</gene>
<dbReference type="EMBL" id="MU004566">
    <property type="protein sequence ID" value="KAF2647980.1"/>
    <property type="molecule type" value="Genomic_DNA"/>
</dbReference>
<evidence type="ECO:0000256" key="1">
    <source>
        <dbReference type="SAM" id="MobiDB-lite"/>
    </source>
</evidence>
<protein>
    <submittedName>
        <fullName evidence="2">Uncharacterized protein</fullName>
    </submittedName>
</protein>
<reference evidence="2" key="1">
    <citation type="journal article" date="2020" name="Stud. Mycol.">
        <title>101 Dothideomycetes genomes: a test case for predicting lifestyles and emergence of pathogens.</title>
        <authorList>
            <person name="Haridas S."/>
            <person name="Albert R."/>
            <person name="Binder M."/>
            <person name="Bloem J."/>
            <person name="Labutti K."/>
            <person name="Salamov A."/>
            <person name="Andreopoulos B."/>
            <person name="Baker S."/>
            <person name="Barry K."/>
            <person name="Bills G."/>
            <person name="Bluhm B."/>
            <person name="Cannon C."/>
            <person name="Castanera R."/>
            <person name="Culley D."/>
            <person name="Daum C."/>
            <person name="Ezra D."/>
            <person name="Gonzalez J."/>
            <person name="Henrissat B."/>
            <person name="Kuo A."/>
            <person name="Liang C."/>
            <person name="Lipzen A."/>
            <person name="Lutzoni F."/>
            <person name="Magnuson J."/>
            <person name="Mondo S."/>
            <person name="Nolan M."/>
            <person name="Ohm R."/>
            <person name="Pangilinan J."/>
            <person name="Park H.-J."/>
            <person name="Ramirez L."/>
            <person name="Alfaro M."/>
            <person name="Sun H."/>
            <person name="Tritt A."/>
            <person name="Yoshinaga Y."/>
            <person name="Zwiers L.-H."/>
            <person name="Turgeon B."/>
            <person name="Goodwin S."/>
            <person name="Spatafora J."/>
            <person name="Crous P."/>
            <person name="Grigoriev I."/>
        </authorList>
    </citation>
    <scope>NUCLEOTIDE SEQUENCE</scope>
    <source>
        <strain evidence="2">CBS 122681</strain>
    </source>
</reference>
<evidence type="ECO:0000313" key="3">
    <source>
        <dbReference type="Proteomes" id="UP000799324"/>
    </source>
</evidence>
<accession>A0A6A6SK62</accession>
<sequence length="384" mass="42573">MMSSSALHRAGEIPGLACGKSVSTLKLQLNASRRLLRILIRSPSHSRPLAVPTASRAPRRLHSPLCPAPIAPLRQQAVFFMEGDTIVEMVVRRLKLLEETFSEDLTVGQWDVLKRVIETDYELRRIKTSWALHSDGSSGEFTTRMSLPIHDTFAQQFRNSVPNALRQLIAEANEDGKSELEEHLNELEDSSGHDTVLPQGQHESADASFTNRYQGSPVVVIEVGHSHSVSLKERAKRHIKGGVQAVIIFDIPYRRPQQRAAGIATFDEASTSSTPPADRSSLANPVLSYAVYRRVWEPDVEAGHSTFRSVCEGSMHPCVNRFSDGSINVEPGSLVLKLSYFRLHRDKPAADDERAITTDCDIPIPHAALETILQKAIKRQVAVD</sequence>
<feature type="compositionally biased region" description="Basic and acidic residues" evidence="1">
    <location>
        <begin position="178"/>
        <end position="192"/>
    </location>
</feature>